<name>A0ABV1E4I6_9FIRM</name>
<comment type="caution">
    <text evidence="2">The sequence shown here is derived from an EMBL/GenBank/DDBJ whole genome shotgun (WGS) entry which is preliminary data.</text>
</comment>
<dbReference type="PROSITE" id="PS50943">
    <property type="entry name" value="HTH_CROC1"/>
    <property type="match status" value="1"/>
</dbReference>
<dbReference type="Proteomes" id="UP001489509">
    <property type="component" value="Unassembled WGS sequence"/>
</dbReference>
<protein>
    <submittedName>
        <fullName evidence="2">Helix-turn-helix transcriptional regulator</fullName>
    </submittedName>
</protein>
<evidence type="ECO:0000313" key="2">
    <source>
        <dbReference type="EMBL" id="MEQ2441630.1"/>
    </source>
</evidence>
<dbReference type="RefSeq" id="WP_349220833.1">
    <property type="nucleotide sequence ID" value="NZ_JBBMFD010000032.1"/>
</dbReference>
<evidence type="ECO:0000313" key="3">
    <source>
        <dbReference type="Proteomes" id="UP001489509"/>
    </source>
</evidence>
<evidence type="ECO:0000259" key="1">
    <source>
        <dbReference type="PROSITE" id="PS50943"/>
    </source>
</evidence>
<dbReference type="SUPFAM" id="SSF47413">
    <property type="entry name" value="lambda repressor-like DNA-binding domains"/>
    <property type="match status" value="1"/>
</dbReference>
<dbReference type="SMART" id="SM00530">
    <property type="entry name" value="HTH_XRE"/>
    <property type="match status" value="1"/>
</dbReference>
<dbReference type="CDD" id="cd00093">
    <property type="entry name" value="HTH_XRE"/>
    <property type="match status" value="1"/>
</dbReference>
<gene>
    <name evidence="2" type="ORF">WMO26_12405</name>
</gene>
<dbReference type="Gene3D" id="1.10.260.40">
    <property type="entry name" value="lambda repressor-like DNA-binding domains"/>
    <property type="match status" value="1"/>
</dbReference>
<dbReference type="EMBL" id="JBBMFD010000032">
    <property type="protein sequence ID" value="MEQ2441630.1"/>
    <property type="molecule type" value="Genomic_DNA"/>
</dbReference>
<proteinExistence type="predicted"/>
<dbReference type="InterPro" id="IPR001387">
    <property type="entry name" value="Cro/C1-type_HTH"/>
</dbReference>
<keyword evidence="3" id="KW-1185">Reference proteome</keyword>
<feature type="domain" description="HTH cro/C1-type" evidence="1">
    <location>
        <begin position="23"/>
        <end position="63"/>
    </location>
</feature>
<reference evidence="2 3" key="1">
    <citation type="submission" date="2024-03" db="EMBL/GenBank/DDBJ databases">
        <title>Human intestinal bacterial collection.</title>
        <authorList>
            <person name="Pauvert C."/>
            <person name="Hitch T.C.A."/>
            <person name="Clavel T."/>
        </authorList>
    </citation>
    <scope>NUCLEOTIDE SEQUENCE [LARGE SCALE GENOMIC DNA]</scope>
    <source>
        <strain evidence="2 3">CLA-JM-H44</strain>
    </source>
</reference>
<accession>A0ABV1E4I6</accession>
<sequence length="129" mass="15039">MENTIGERIGILLDALEIKKVRFAQRLNIDQSYVSQLVSGKRNPSDRTVADICREFHVSELWLRTGQGEMFPKLSEDADFIRILTEIQTSNDFFIKAFLRTYWKLDEKEKAVLQKFLNELQTQAKRAGE</sequence>
<dbReference type="InterPro" id="IPR010982">
    <property type="entry name" value="Lambda_DNA-bd_dom_sf"/>
</dbReference>
<organism evidence="2 3">
    <name type="scientific">Solibaculum intestinale</name>
    <dbReference type="NCBI Taxonomy" id="3133165"/>
    <lineage>
        <taxon>Bacteria</taxon>
        <taxon>Bacillati</taxon>
        <taxon>Bacillota</taxon>
        <taxon>Clostridia</taxon>
        <taxon>Eubacteriales</taxon>
        <taxon>Oscillospiraceae</taxon>
        <taxon>Solibaculum</taxon>
    </lineage>
</organism>
<dbReference type="Pfam" id="PF01381">
    <property type="entry name" value="HTH_3"/>
    <property type="match status" value="1"/>
</dbReference>